<dbReference type="PANTHER" id="PTHR31080:SF68">
    <property type="entry name" value="PLANT INVERTASE_PECTIN METHYLESTERASE INHIBITOR SUPERFAMILY PROTEIN"/>
    <property type="match status" value="1"/>
</dbReference>
<evidence type="ECO:0000259" key="4">
    <source>
        <dbReference type="SMART" id="SM00856"/>
    </source>
</evidence>
<protein>
    <recommendedName>
        <fullName evidence="4">Pectinesterase inhibitor domain-containing protein</fullName>
    </recommendedName>
</protein>
<organism evidence="5 6">
    <name type="scientific">Rhododendron griersonianum</name>
    <dbReference type="NCBI Taxonomy" id="479676"/>
    <lineage>
        <taxon>Eukaryota</taxon>
        <taxon>Viridiplantae</taxon>
        <taxon>Streptophyta</taxon>
        <taxon>Embryophyta</taxon>
        <taxon>Tracheophyta</taxon>
        <taxon>Spermatophyta</taxon>
        <taxon>Magnoliopsida</taxon>
        <taxon>eudicotyledons</taxon>
        <taxon>Gunneridae</taxon>
        <taxon>Pentapetalae</taxon>
        <taxon>asterids</taxon>
        <taxon>Ericales</taxon>
        <taxon>Ericaceae</taxon>
        <taxon>Ericoideae</taxon>
        <taxon>Rhodoreae</taxon>
        <taxon>Rhododendron</taxon>
    </lineage>
</organism>
<keyword evidence="6" id="KW-1185">Reference proteome</keyword>
<dbReference type="PANTHER" id="PTHR31080">
    <property type="entry name" value="PECTINESTERASE INHIBITOR-LIKE"/>
    <property type="match status" value="1"/>
</dbReference>
<feature type="compositionally biased region" description="Low complexity" evidence="2">
    <location>
        <begin position="40"/>
        <end position="63"/>
    </location>
</feature>
<dbReference type="Gene3D" id="1.20.140.40">
    <property type="entry name" value="Invertase/pectin methylesterase inhibitor family protein"/>
    <property type="match status" value="1"/>
</dbReference>
<dbReference type="Pfam" id="PF04043">
    <property type="entry name" value="PMEI"/>
    <property type="match status" value="1"/>
</dbReference>
<dbReference type="SUPFAM" id="SSF101148">
    <property type="entry name" value="Plant invertase/pectin methylesterase inhibitor"/>
    <property type="match status" value="1"/>
</dbReference>
<comment type="caution">
    <text evidence="5">The sequence shown here is derived from an EMBL/GenBank/DDBJ whole genome shotgun (WGS) entry which is preliminary data.</text>
</comment>
<keyword evidence="1 3" id="KW-0732">Signal</keyword>
<accession>A0AAV6KRW6</accession>
<dbReference type="InterPro" id="IPR051955">
    <property type="entry name" value="PME_Inhibitor"/>
</dbReference>
<dbReference type="EMBL" id="JACTNZ010000004">
    <property type="protein sequence ID" value="KAG5555255.1"/>
    <property type="molecule type" value="Genomic_DNA"/>
</dbReference>
<reference evidence="5" key="1">
    <citation type="submission" date="2020-08" db="EMBL/GenBank/DDBJ databases">
        <title>Plant Genome Project.</title>
        <authorList>
            <person name="Zhang R.-G."/>
        </authorList>
    </citation>
    <scope>NUCLEOTIDE SEQUENCE</scope>
    <source>
        <strain evidence="5">WSP0</strain>
        <tissue evidence="5">Leaf</tissue>
    </source>
</reference>
<dbReference type="CDD" id="cd15800">
    <property type="entry name" value="PMEI-like_2"/>
    <property type="match status" value="1"/>
</dbReference>
<dbReference type="SMART" id="SM00856">
    <property type="entry name" value="PMEI"/>
    <property type="match status" value="1"/>
</dbReference>
<name>A0AAV6KRW6_9ERIC</name>
<dbReference type="InterPro" id="IPR006501">
    <property type="entry name" value="Pectinesterase_inhib_dom"/>
</dbReference>
<dbReference type="InterPro" id="IPR035513">
    <property type="entry name" value="Invertase/methylesterase_inhib"/>
</dbReference>
<feature type="domain" description="Pectinesterase inhibitor" evidence="4">
    <location>
        <begin position="95"/>
        <end position="234"/>
    </location>
</feature>
<evidence type="ECO:0000313" key="5">
    <source>
        <dbReference type="EMBL" id="KAG5555255.1"/>
    </source>
</evidence>
<sequence length="239" mass="24342">MESQNLLLLSILLPIFSLIISPSATAVSVPIAAPSPSPEPSTVEVPTPSTTLSPSPSLGPSTVEAPTPSPVPSQNYISFPPSSNPPSQPASGPATPNHALESICKSTDYPDLCISTISPFLDGPTDPETVVGIAIKGATEHTKIAVSLAAKLALVPSPLASVYGDCKDSYDDALENFESAMNAHAVGDVGTMNSMLSAAITDFGDCDDGLSGKSSPLLDVGSALSQMTSNCLAIVSLIH</sequence>
<feature type="region of interest" description="Disordered" evidence="2">
    <location>
        <begin position="32"/>
        <end position="99"/>
    </location>
</feature>
<feature type="chain" id="PRO_5043428525" description="Pectinesterase inhibitor domain-containing protein" evidence="3">
    <location>
        <begin position="27"/>
        <end position="239"/>
    </location>
</feature>
<evidence type="ECO:0000256" key="1">
    <source>
        <dbReference type="ARBA" id="ARBA00022729"/>
    </source>
</evidence>
<gene>
    <name evidence="5" type="ORF">RHGRI_012703</name>
</gene>
<feature type="signal peptide" evidence="3">
    <location>
        <begin position="1"/>
        <end position="26"/>
    </location>
</feature>
<dbReference type="Proteomes" id="UP000823749">
    <property type="component" value="Chromosome 4"/>
</dbReference>
<evidence type="ECO:0000256" key="3">
    <source>
        <dbReference type="SAM" id="SignalP"/>
    </source>
</evidence>
<dbReference type="GO" id="GO:0004857">
    <property type="term" value="F:enzyme inhibitor activity"/>
    <property type="evidence" value="ECO:0007669"/>
    <property type="project" value="InterPro"/>
</dbReference>
<evidence type="ECO:0000313" key="6">
    <source>
        <dbReference type="Proteomes" id="UP000823749"/>
    </source>
</evidence>
<evidence type="ECO:0000256" key="2">
    <source>
        <dbReference type="SAM" id="MobiDB-lite"/>
    </source>
</evidence>
<dbReference type="NCBIfam" id="TIGR01614">
    <property type="entry name" value="PME_inhib"/>
    <property type="match status" value="1"/>
</dbReference>
<proteinExistence type="predicted"/>
<dbReference type="AlphaFoldDB" id="A0AAV6KRW6"/>